<name>A0A6A6R180_9PEZI</name>
<evidence type="ECO:0000256" key="2">
    <source>
        <dbReference type="ARBA" id="ARBA00022737"/>
    </source>
</evidence>
<evidence type="ECO:0000256" key="4">
    <source>
        <dbReference type="ARBA" id="ARBA00022833"/>
    </source>
</evidence>
<feature type="zinc finger region" description="C3H1-type" evidence="5">
    <location>
        <begin position="290"/>
        <end position="318"/>
    </location>
</feature>
<dbReference type="Proteomes" id="UP000799750">
    <property type="component" value="Unassembled WGS sequence"/>
</dbReference>
<dbReference type="PROSITE" id="PS50103">
    <property type="entry name" value="ZF_C3H1"/>
    <property type="match status" value="2"/>
</dbReference>
<dbReference type="GO" id="GO:0003723">
    <property type="term" value="F:RNA binding"/>
    <property type="evidence" value="ECO:0007669"/>
    <property type="project" value="InterPro"/>
</dbReference>
<feature type="region of interest" description="Disordered" evidence="6">
    <location>
        <begin position="384"/>
        <end position="406"/>
    </location>
</feature>
<keyword evidence="4 5" id="KW-0862">Zinc</keyword>
<organism evidence="8 9">
    <name type="scientific">Lophium mytilinum</name>
    <dbReference type="NCBI Taxonomy" id="390894"/>
    <lineage>
        <taxon>Eukaryota</taxon>
        <taxon>Fungi</taxon>
        <taxon>Dikarya</taxon>
        <taxon>Ascomycota</taxon>
        <taxon>Pezizomycotina</taxon>
        <taxon>Dothideomycetes</taxon>
        <taxon>Pleosporomycetidae</taxon>
        <taxon>Mytilinidiales</taxon>
        <taxon>Mytilinidiaceae</taxon>
        <taxon>Lophium</taxon>
    </lineage>
</organism>
<protein>
    <recommendedName>
        <fullName evidence="7">C3H1-type domain-containing protein</fullName>
    </recommendedName>
</protein>
<evidence type="ECO:0000313" key="8">
    <source>
        <dbReference type="EMBL" id="KAF2498132.1"/>
    </source>
</evidence>
<feature type="compositionally biased region" description="Basic residues" evidence="6">
    <location>
        <begin position="89"/>
        <end position="105"/>
    </location>
</feature>
<feature type="domain" description="C3H1-type" evidence="7">
    <location>
        <begin position="322"/>
        <end position="350"/>
    </location>
</feature>
<feature type="compositionally biased region" description="Polar residues" evidence="6">
    <location>
        <begin position="70"/>
        <end position="88"/>
    </location>
</feature>
<dbReference type="InterPro" id="IPR045124">
    <property type="entry name" value="Su(sable)-like"/>
</dbReference>
<feature type="compositionally biased region" description="Basic and acidic residues" evidence="6">
    <location>
        <begin position="388"/>
        <end position="402"/>
    </location>
</feature>
<dbReference type="InterPro" id="IPR053931">
    <property type="entry name" value="RapZ_C"/>
</dbReference>
<feature type="region of interest" description="Disordered" evidence="6">
    <location>
        <begin position="1"/>
        <end position="120"/>
    </location>
</feature>
<dbReference type="GO" id="GO:0008270">
    <property type="term" value="F:zinc ion binding"/>
    <property type="evidence" value="ECO:0007669"/>
    <property type="project" value="UniProtKB-KW"/>
</dbReference>
<keyword evidence="1 5" id="KW-0479">Metal-binding</keyword>
<evidence type="ECO:0000256" key="6">
    <source>
        <dbReference type="SAM" id="MobiDB-lite"/>
    </source>
</evidence>
<dbReference type="GO" id="GO:0045892">
    <property type="term" value="P:negative regulation of DNA-templated transcription"/>
    <property type="evidence" value="ECO:0007669"/>
    <property type="project" value="InterPro"/>
</dbReference>
<feature type="domain" description="C3H1-type" evidence="7">
    <location>
        <begin position="290"/>
        <end position="318"/>
    </location>
</feature>
<feature type="compositionally biased region" description="Basic and acidic residues" evidence="6">
    <location>
        <begin position="106"/>
        <end position="120"/>
    </location>
</feature>
<keyword evidence="3 5" id="KW-0863">Zinc-finger</keyword>
<dbReference type="Pfam" id="PF22740">
    <property type="entry name" value="PapZ_C"/>
    <property type="match status" value="1"/>
</dbReference>
<evidence type="ECO:0000313" key="9">
    <source>
        <dbReference type="Proteomes" id="UP000799750"/>
    </source>
</evidence>
<dbReference type="GO" id="GO:0005634">
    <property type="term" value="C:nucleus"/>
    <property type="evidence" value="ECO:0007669"/>
    <property type="project" value="TreeGrafter"/>
</dbReference>
<dbReference type="PANTHER" id="PTHR13119">
    <property type="entry name" value="ZINC FINGER CCCH DOMAIN-CONTAINING PROTEI"/>
    <property type="match status" value="1"/>
</dbReference>
<evidence type="ECO:0000256" key="1">
    <source>
        <dbReference type="ARBA" id="ARBA00022723"/>
    </source>
</evidence>
<sequence length="643" mass="71689">MPTGMLSQLVPGETISQRVARRHRAERGEKKKRPEEHGQEELEDTARLKDRNSRRPHSDSEDALTPHESFATTEVYANSPVQAPSTSQAKKHKKPSGLTKKQRRKAEKDRRKSEAKKVMLGERKVRELEKRKERELEKLERVRKEEAASLAQDSMLGFKCTVLSYGSKYGSLGPVPSLSFDVSDVELPDTTSQHVTEFGGAGLRDALLNFIVSYKENRSVFREMYKAAAARIQSAALAAETAKTSFSIAIQDTIGRRSSVAFAQKLGERLEVEDGCVVTIVHRDLMILGGRKRVPCVYFMTAKGCYRGDCCPFSHDAQYIEAAKDMLCKNSLVTGGCKYGNSCVFSHDLNHVAQEHQARQPSWRQADEQIPTGIPNTLAYSATQAPWSRERKPKEEEGKGNEAELLNAKSPASWSMDGIFCAITSYGSHFGPLANSPSLGFPVDDILVFPTALAKGLKTGMSGLVQTAVWGREYNVRRFEGIYQKVKAVVEKEGLKMVSGTISIALRGQVGRQTSVVFAEKLGERLREDGCIVKIMHRDIETSSSLYRKGTLTTNFYKKLRLLDNRDHQMVLKVSSDNRKACDTSDESDTRSSSSDGSEDKRSDDDGHGRSKYPMDMDLVSDFGTGDGGWDQDAWSQYRRIVR</sequence>
<reference evidence="8" key="1">
    <citation type="journal article" date="2020" name="Stud. Mycol.">
        <title>101 Dothideomycetes genomes: a test case for predicting lifestyles and emergence of pathogens.</title>
        <authorList>
            <person name="Haridas S."/>
            <person name="Albert R."/>
            <person name="Binder M."/>
            <person name="Bloem J."/>
            <person name="Labutti K."/>
            <person name="Salamov A."/>
            <person name="Andreopoulos B."/>
            <person name="Baker S."/>
            <person name="Barry K."/>
            <person name="Bills G."/>
            <person name="Bluhm B."/>
            <person name="Cannon C."/>
            <person name="Castanera R."/>
            <person name="Culley D."/>
            <person name="Daum C."/>
            <person name="Ezra D."/>
            <person name="Gonzalez J."/>
            <person name="Henrissat B."/>
            <person name="Kuo A."/>
            <person name="Liang C."/>
            <person name="Lipzen A."/>
            <person name="Lutzoni F."/>
            <person name="Magnuson J."/>
            <person name="Mondo S."/>
            <person name="Nolan M."/>
            <person name="Ohm R."/>
            <person name="Pangilinan J."/>
            <person name="Park H.-J."/>
            <person name="Ramirez L."/>
            <person name="Alfaro M."/>
            <person name="Sun H."/>
            <person name="Tritt A."/>
            <person name="Yoshinaga Y."/>
            <person name="Zwiers L.-H."/>
            <person name="Turgeon B."/>
            <person name="Goodwin S."/>
            <person name="Spatafora J."/>
            <person name="Crous P."/>
            <person name="Grigoriev I."/>
        </authorList>
    </citation>
    <scope>NUCLEOTIDE SEQUENCE</scope>
    <source>
        <strain evidence="8">CBS 269.34</strain>
    </source>
</reference>
<feature type="compositionally biased region" description="Basic and acidic residues" evidence="6">
    <location>
        <begin position="26"/>
        <end position="60"/>
    </location>
</feature>
<feature type="zinc finger region" description="C3H1-type" evidence="5">
    <location>
        <begin position="322"/>
        <end position="350"/>
    </location>
</feature>
<feature type="compositionally biased region" description="Basic and acidic residues" evidence="6">
    <location>
        <begin position="598"/>
        <end position="615"/>
    </location>
</feature>
<dbReference type="OrthoDB" id="3792087at2759"/>
<dbReference type="AlphaFoldDB" id="A0A6A6R180"/>
<dbReference type="SMART" id="SM00356">
    <property type="entry name" value="ZnF_C3H1"/>
    <property type="match status" value="2"/>
</dbReference>
<proteinExistence type="predicted"/>
<evidence type="ECO:0000256" key="5">
    <source>
        <dbReference type="PROSITE-ProRule" id="PRU00723"/>
    </source>
</evidence>
<dbReference type="EMBL" id="MU004185">
    <property type="protein sequence ID" value="KAF2498132.1"/>
    <property type="molecule type" value="Genomic_DNA"/>
</dbReference>
<evidence type="ECO:0000256" key="3">
    <source>
        <dbReference type="ARBA" id="ARBA00022771"/>
    </source>
</evidence>
<keyword evidence="2" id="KW-0677">Repeat</keyword>
<feature type="region of interest" description="Disordered" evidence="6">
    <location>
        <begin position="574"/>
        <end position="632"/>
    </location>
</feature>
<keyword evidence="9" id="KW-1185">Reference proteome</keyword>
<gene>
    <name evidence="8" type="ORF">BU16DRAFT_536198</name>
</gene>
<dbReference type="Gene3D" id="4.10.1000.10">
    <property type="entry name" value="Zinc finger, CCCH-type"/>
    <property type="match status" value="1"/>
</dbReference>
<evidence type="ECO:0000259" key="7">
    <source>
        <dbReference type="PROSITE" id="PS50103"/>
    </source>
</evidence>
<dbReference type="PANTHER" id="PTHR13119:SF12">
    <property type="entry name" value="PROTEIN SUPPRESSOR OF SABLE"/>
    <property type="match status" value="1"/>
</dbReference>
<accession>A0A6A6R180</accession>
<dbReference type="SUPFAM" id="SSF90229">
    <property type="entry name" value="CCCH zinc finger"/>
    <property type="match status" value="2"/>
</dbReference>
<feature type="compositionally biased region" description="Basic and acidic residues" evidence="6">
    <location>
        <begin position="574"/>
        <end position="583"/>
    </location>
</feature>
<dbReference type="InterPro" id="IPR000571">
    <property type="entry name" value="Znf_CCCH"/>
</dbReference>
<dbReference type="InterPro" id="IPR036855">
    <property type="entry name" value="Znf_CCCH_sf"/>
</dbReference>